<accession>J2JPQ7</accession>
<evidence type="ECO:0000313" key="1">
    <source>
        <dbReference type="EMBL" id="EJL69820.1"/>
    </source>
</evidence>
<name>J2JPQ7_9FLAO</name>
<dbReference type="Proteomes" id="UP000007509">
    <property type="component" value="Unassembled WGS sequence"/>
</dbReference>
<gene>
    <name evidence="1" type="ORF">PMI13_03112</name>
</gene>
<organism evidence="1 2">
    <name type="scientific">Chryseobacterium populi</name>
    <dbReference type="NCBI Taxonomy" id="1144316"/>
    <lineage>
        <taxon>Bacteria</taxon>
        <taxon>Pseudomonadati</taxon>
        <taxon>Bacteroidota</taxon>
        <taxon>Flavobacteriia</taxon>
        <taxon>Flavobacteriales</taxon>
        <taxon>Weeksellaceae</taxon>
        <taxon>Chryseobacterium group</taxon>
        <taxon>Chryseobacterium</taxon>
    </lineage>
</organism>
<evidence type="ECO:0000313" key="2">
    <source>
        <dbReference type="Proteomes" id="UP000007509"/>
    </source>
</evidence>
<sequence>MLFAILILSGCSNMGWETFHEGTYKGTKYQLQSKQTTSFMSSAGGRIEWQMKLGNLKPVEFGVENTDWSPPYSTKIYGNTPFHYITDKDTVYTGKDYEPGSYAVFNTMLYLFPGAEDERNQKYYEFMRDEWKKIDEMMMKNRKPYNDFPHIIGLVFGEREKFVKRYTGKYMNETWNLTIPPDGRILFESENGGQTSAGLSLKVQMPGKKIFLRQDGLTLQELAHFTDKNKVSITKDFNIEQIASEK</sequence>
<keyword evidence="2" id="KW-1185">Reference proteome</keyword>
<protein>
    <submittedName>
        <fullName evidence="1">Uncharacterized protein</fullName>
    </submittedName>
</protein>
<dbReference type="EMBL" id="AKJY01000065">
    <property type="protein sequence ID" value="EJL69820.1"/>
    <property type="molecule type" value="Genomic_DNA"/>
</dbReference>
<comment type="caution">
    <text evidence="1">The sequence shown here is derived from an EMBL/GenBank/DDBJ whole genome shotgun (WGS) entry which is preliminary data.</text>
</comment>
<dbReference type="AlphaFoldDB" id="J2JPQ7"/>
<dbReference type="RefSeq" id="WP_007845221.1">
    <property type="nucleotide sequence ID" value="NZ_AKJY01000065.1"/>
</dbReference>
<reference evidence="1 2" key="1">
    <citation type="journal article" date="2012" name="J. Bacteriol.">
        <title>Twenty-one genome sequences from Pseudomonas species and 19 genome sequences from diverse bacteria isolated from the rhizosphere and endosphere of Populus deltoides.</title>
        <authorList>
            <person name="Brown S.D."/>
            <person name="Utturkar S.M."/>
            <person name="Klingeman D.M."/>
            <person name="Johnson C.M."/>
            <person name="Martin S.L."/>
            <person name="Land M.L."/>
            <person name="Lu T.Y."/>
            <person name="Schadt C.W."/>
            <person name="Doktycz M.J."/>
            <person name="Pelletier D.A."/>
        </authorList>
    </citation>
    <scope>NUCLEOTIDE SEQUENCE [LARGE SCALE GENOMIC DNA]</scope>
    <source>
        <strain evidence="1 2">CF314</strain>
    </source>
</reference>
<proteinExistence type="predicted"/>
<dbReference type="PATRIC" id="fig|1144316.3.peg.3131"/>